<organism evidence="7 8">
    <name type="scientific">Anaerotruncus colihominis</name>
    <dbReference type="NCBI Taxonomy" id="169435"/>
    <lineage>
        <taxon>Bacteria</taxon>
        <taxon>Bacillati</taxon>
        <taxon>Bacillota</taxon>
        <taxon>Clostridia</taxon>
        <taxon>Eubacteriales</taxon>
        <taxon>Oscillospiraceae</taxon>
        <taxon>Anaerotruncus</taxon>
    </lineage>
</organism>
<dbReference type="PANTHER" id="PTHR43133">
    <property type="entry name" value="RNA POLYMERASE ECF-TYPE SIGMA FACTO"/>
    <property type="match status" value="1"/>
</dbReference>
<dbReference type="InterPro" id="IPR036388">
    <property type="entry name" value="WH-like_DNA-bd_sf"/>
</dbReference>
<evidence type="ECO:0000256" key="4">
    <source>
        <dbReference type="ARBA" id="ARBA00023163"/>
    </source>
</evidence>
<dbReference type="EMBL" id="NFKP01000001">
    <property type="protein sequence ID" value="OUP71585.1"/>
    <property type="molecule type" value="Genomic_DNA"/>
</dbReference>
<dbReference type="InterPro" id="IPR039425">
    <property type="entry name" value="RNA_pol_sigma-70-like"/>
</dbReference>
<keyword evidence="4" id="KW-0804">Transcription</keyword>
<dbReference type="SUPFAM" id="SSF88659">
    <property type="entry name" value="Sigma3 and sigma4 domains of RNA polymerase sigma factors"/>
    <property type="match status" value="1"/>
</dbReference>
<dbReference type="CDD" id="cd06171">
    <property type="entry name" value="Sigma70_r4"/>
    <property type="match status" value="1"/>
</dbReference>
<dbReference type="InterPro" id="IPR007627">
    <property type="entry name" value="RNA_pol_sigma70_r2"/>
</dbReference>
<dbReference type="InterPro" id="IPR013325">
    <property type="entry name" value="RNA_pol_sigma_r2"/>
</dbReference>
<accession>A0A1Y4MSA7</accession>
<dbReference type="Gene3D" id="1.10.10.10">
    <property type="entry name" value="Winged helix-like DNA-binding domain superfamily/Winged helix DNA-binding domain"/>
    <property type="match status" value="1"/>
</dbReference>
<evidence type="ECO:0000259" key="6">
    <source>
        <dbReference type="Pfam" id="PF08281"/>
    </source>
</evidence>
<sequence length="161" mass="18959">MEDHRAEYLVEQYSDMILRLGFSWLGDMDDAMDICQEVLLKLLTDQRTFPDQGQERAWLVRLAINQCKNWKKSAWFQHRAPLEEGLHLAVEAPEPEDGPLLEQIRRLPPKYRQVIYLRYYEGYEVQEIAQLLGRSPGLISTHLARARIKLREQLEGTCYEV</sequence>
<dbReference type="Proteomes" id="UP000196386">
    <property type="component" value="Unassembled WGS sequence"/>
</dbReference>
<comment type="caution">
    <text evidence="7">The sequence shown here is derived from an EMBL/GenBank/DDBJ whole genome shotgun (WGS) entry which is preliminary data.</text>
</comment>
<dbReference type="AlphaFoldDB" id="A0A1Y4MSA7"/>
<evidence type="ECO:0000256" key="3">
    <source>
        <dbReference type="ARBA" id="ARBA00023082"/>
    </source>
</evidence>
<dbReference type="InterPro" id="IPR013324">
    <property type="entry name" value="RNA_pol_sigma_r3/r4-like"/>
</dbReference>
<feature type="domain" description="RNA polymerase sigma factor 70 region 4 type 2" evidence="6">
    <location>
        <begin position="100"/>
        <end position="150"/>
    </location>
</feature>
<dbReference type="InterPro" id="IPR014284">
    <property type="entry name" value="RNA_pol_sigma-70_dom"/>
</dbReference>
<dbReference type="RefSeq" id="WP_087299190.1">
    <property type="nucleotide sequence ID" value="NZ_NFKP01000001.1"/>
</dbReference>
<dbReference type="GO" id="GO:0003677">
    <property type="term" value="F:DNA binding"/>
    <property type="evidence" value="ECO:0007669"/>
    <property type="project" value="InterPro"/>
</dbReference>
<keyword evidence="2" id="KW-0805">Transcription regulation</keyword>
<name>A0A1Y4MSA7_9FIRM</name>
<evidence type="ECO:0000256" key="1">
    <source>
        <dbReference type="ARBA" id="ARBA00010641"/>
    </source>
</evidence>
<dbReference type="PANTHER" id="PTHR43133:SF51">
    <property type="entry name" value="RNA POLYMERASE SIGMA FACTOR"/>
    <property type="match status" value="1"/>
</dbReference>
<dbReference type="Pfam" id="PF08281">
    <property type="entry name" value="Sigma70_r4_2"/>
    <property type="match status" value="1"/>
</dbReference>
<proteinExistence type="inferred from homology"/>
<comment type="similarity">
    <text evidence="1">Belongs to the sigma-70 factor family. ECF subfamily.</text>
</comment>
<evidence type="ECO:0000313" key="8">
    <source>
        <dbReference type="Proteomes" id="UP000196386"/>
    </source>
</evidence>
<dbReference type="Gene3D" id="1.10.1740.10">
    <property type="match status" value="1"/>
</dbReference>
<evidence type="ECO:0000256" key="2">
    <source>
        <dbReference type="ARBA" id="ARBA00023015"/>
    </source>
</evidence>
<reference evidence="8" key="1">
    <citation type="submission" date="2017-04" db="EMBL/GenBank/DDBJ databases">
        <title>Function of individual gut microbiota members based on whole genome sequencing of pure cultures obtained from chicken caecum.</title>
        <authorList>
            <person name="Medvecky M."/>
            <person name="Cejkova D."/>
            <person name="Polansky O."/>
            <person name="Karasova D."/>
            <person name="Kubasova T."/>
            <person name="Cizek A."/>
            <person name="Rychlik I."/>
        </authorList>
    </citation>
    <scope>NUCLEOTIDE SEQUENCE [LARGE SCALE GENOMIC DNA]</scope>
    <source>
        <strain evidence="8">An175</strain>
    </source>
</reference>
<feature type="domain" description="RNA polymerase sigma-70 region 2" evidence="5">
    <location>
        <begin position="9"/>
        <end position="75"/>
    </location>
</feature>
<evidence type="ECO:0000313" key="7">
    <source>
        <dbReference type="EMBL" id="OUP71585.1"/>
    </source>
</evidence>
<dbReference type="GO" id="GO:0006352">
    <property type="term" value="P:DNA-templated transcription initiation"/>
    <property type="evidence" value="ECO:0007669"/>
    <property type="project" value="InterPro"/>
</dbReference>
<dbReference type="Pfam" id="PF04542">
    <property type="entry name" value="Sigma70_r2"/>
    <property type="match status" value="1"/>
</dbReference>
<evidence type="ECO:0000259" key="5">
    <source>
        <dbReference type="Pfam" id="PF04542"/>
    </source>
</evidence>
<dbReference type="GO" id="GO:0016987">
    <property type="term" value="F:sigma factor activity"/>
    <property type="evidence" value="ECO:0007669"/>
    <property type="project" value="UniProtKB-KW"/>
</dbReference>
<evidence type="ECO:0008006" key="9">
    <source>
        <dbReference type="Google" id="ProtNLM"/>
    </source>
</evidence>
<dbReference type="SUPFAM" id="SSF88946">
    <property type="entry name" value="Sigma2 domain of RNA polymerase sigma factors"/>
    <property type="match status" value="1"/>
</dbReference>
<gene>
    <name evidence="7" type="ORF">B5F11_01595</name>
</gene>
<keyword evidence="3" id="KW-0731">Sigma factor</keyword>
<dbReference type="NCBIfam" id="TIGR02937">
    <property type="entry name" value="sigma70-ECF"/>
    <property type="match status" value="1"/>
</dbReference>
<protein>
    <recommendedName>
        <fullName evidence="9">RNA polymerase sigma factor sigV</fullName>
    </recommendedName>
</protein>
<dbReference type="InterPro" id="IPR013249">
    <property type="entry name" value="RNA_pol_sigma70_r4_t2"/>
</dbReference>